<name>A0ABY2FLH9_9ACTN</name>
<reference evidence="1 2" key="1">
    <citation type="submission" date="2019-03" db="EMBL/GenBank/DDBJ databases">
        <title>Genomic Encyclopedia of Type Strains, Phase III (KMG-III): the genomes of soil and plant-associated and newly described type strains.</title>
        <authorList>
            <person name="Whitman W."/>
        </authorList>
    </citation>
    <scope>NUCLEOTIDE SEQUENCE [LARGE SCALE GENOMIC DNA]</scope>
    <source>
        <strain evidence="1 2">VKMAc-2574</strain>
    </source>
</reference>
<organism evidence="1 2">
    <name type="scientific">Kribbella pratensis</name>
    <dbReference type="NCBI Taxonomy" id="2512112"/>
    <lineage>
        <taxon>Bacteria</taxon>
        <taxon>Bacillati</taxon>
        <taxon>Actinomycetota</taxon>
        <taxon>Actinomycetes</taxon>
        <taxon>Propionibacteriales</taxon>
        <taxon>Kribbellaceae</taxon>
        <taxon>Kribbella</taxon>
    </lineage>
</organism>
<sequence length="76" mass="8479">MDRQQVFQPNAKIWSVDTSKLPKGSAIADNDSAGHVSVFRYPEQIKAAVVQSGPENFLEQLGLKPMEEFGSYRLPK</sequence>
<comment type="caution">
    <text evidence="1">The sequence shown here is derived from an EMBL/GenBank/DDBJ whole genome shotgun (WGS) entry which is preliminary data.</text>
</comment>
<dbReference type="EMBL" id="SODU01000001">
    <property type="protein sequence ID" value="TDW93994.1"/>
    <property type="molecule type" value="Genomic_DNA"/>
</dbReference>
<evidence type="ECO:0000313" key="1">
    <source>
        <dbReference type="EMBL" id="TDW93994.1"/>
    </source>
</evidence>
<dbReference type="Proteomes" id="UP000295060">
    <property type="component" value="Unassembled WGS sequence"/>
</dbReference>
<evidence type="ECO:0000313" key="2">
    <source>
        <dbReference type="Proteomes" id="UP000295060"/>
    </source>
</evidence>
<protein>
    <submittedName>
        <fullName evidence="1">Uncharacterized protein</fullName>
    </submittedName>
</protein>
<keyword evidence="2" id="KW-1185">Reference proteome</keyword>
<gene>
    <name evidence="1" type="ORF">EV137_1292</name>
</gene>
<accession>A0ABY2FLH9</accession>
<dbReference type="RefSeq" id="WP_133998538.1">
    <property type="nucleotide sequence ID" value="NZ_SODU01000001.1"/>
</dbReference>
<proteinExistence type="predicted"/>